<organism evidence="1 2">
    <name type="scientific">Actinomycetospora atypica</name>
    <dbReference type="NCBI Taxonomy" id="1290095"/>
    <lineage>
        <taxon>Bacteria</taxon>
        <taxon>Bacillati</taxon>
        <taxon>Actinomycetota</taxon>
        <taxon>Actinomycetes</taxon>
        <taxon>Pseudonocardiales</taxon>
        <taxon>Pseudonocardiaceae</taxon>
        <taxon>Actinomycetospora</taxon>
    </lineage>
</organism>
<keyword evidence="2" id="KW-1185">Reference proteome</keyword>
<comment type="caution">
    <text evidence="1">The sequence shown here is derived from an EMBL/GenBank/DDBJ whole genome shotgun (WGS) entry which is preliminary data.</text>
</comment>
<accession>A0ABV9YN59</accession>
<dbReference type="RefSeq" id="WP_378036122.1">
    <property type="nucleotide sequence ID" value="NZ_JBHSIV010000009.1"/>
</dbReference>
<gene>
    <name evidence="1" type="ORF">ACFPBZ_11200</name>
</gene>
<dbReference type="EMBL" id="JBHSIV010000009">
    <property type="protein sequence ID" value="MFC5062774.1"/>
    <property type="molecule type" value="Genomic_DNA"/>
</dbReference>
<evidence type="ECO:0000313" key="2">
    <source>
        <dbReference type="Proteomes" id="UP001595947"/>
    </source>
</evidence>
<reference evidence="2" key="1">
    <citation type="journal article" date="2019" name="Int. J. Syst. Evol. Microbiol.">
        <title>The Global Catalogue of Microorganisms (GCM) 10K type strain sequencing project: providing services to taxonomists for standard genome sequencing and annotation.</title>
        <authorList>
            <consortium name="The Broad Institute Genomics Platform"/>
            <consortium name="The Broad Institute Genome Sequencing Center for Infectious Disease"/>
            <person name="Wu L."/>
            <person name="Ma J."/>
        </authorList>
    </citation>
    <scope>NUCLEOTIDE SEQUENCE [LARGE SCALE GENOMIC DNA]</scope>
    <source>
        <strain evidence="2">CGMCC 4.7093</strain>
    </source>
</reference>
<evidence type="ECO:0000313" key="1">
    <source>
        <dbReference type="EMBL" id="MFC5062774.1"/>
    </source>
</evidence>
<protein>
    <submittedName>
        <fullName evidence="1">Uncharacterized protein</fullName>
    </submittedName>
</protein>
<dbReference type="Proteomes" id="UP001595947">
    <property type="component" value="Unassembled WGS sequence"/>
</dbReference>
<proteinExistence type="predicted"/>
<sequence>MDHRPPDRLVRSASVALRRLVDDAVGPRYDTAFLRLDLLLTAAESRCGCVDCALAVDRRRGEILASLPRP</sequence>
<name>A0ABV9YN59_9PSEU</name>